<dbReference type="KEGG" id="dma:DMR_32240"/>
<protein>
    <submittedName>
        <fullName evidence="1">Uncharacterized protein</fullName>
    </submittedName>
</protein>
<name>C4XJG5_SOLM1</name>
<gene>
    <name evidence="1" type="ordered locus">DMR_32240</name>
</gene>
<accession>C4XJG5</accession>
<reference evidence="1 2" key="1">
    <citation type="journal article" date="2009" name="Genome Res.">
        <title>Whole genome sequence of Desulfovibrio magneticus strain RS-1 revealed common gene clusters in magnetotactic bacteria.</title>
        <authorList>
            <person name="Nakazawa H."/>
            <person name="Arakaki A."/>
            <person name="Narita-Yamada S."/>
            <person name="Yashiro I."/>
            <person name="Jinno K."/>
            <person name="Aoki N."/>
            <person name="Tsuruyama A."/>
            <person name="Okamura Y."/>
            <person name="Tanikawa S."/>
            <person name="Fujita N."/>
            <person name="Takeyama H."/>
            <person name="Matsunaga T."/>
        </authorList>
    </citation>
    <scope>NUCLEOTIDE SEQUENCE [LARGE SCALE GENOMIC DNA]</scope>
    <source>
        <strain evidence="2">ATCC 700980 / DSM 13731 / RS-1</strain>
    </source>
</reference>
<sequence length="174" mass="20304">MISKLMIEWHEKNGSHKINLENIETMHEKIYEILLNNKNFIAKNKTYRFEKIVLKVFPGWCGVKKEITLLNTGELTAFFKTSRCKDNNYSNCMTTRLGKITLNRINQCINESRFFSVIQISSEILTDATSYKIFIRSECGIARPVRVSSLSYSGKTMPPMQKFLRFLINEIDIF</sequence>
<evidence type="ECO:0000313" key="1">
    <source>
        <dbReference type="EMBL" id="BAH76715.1"/>
    </source>
</evidence>
<dbReference type="Proteomes" id="UP000009071">
    <property type="component" value="Chromosome"/>
</dbReference>
<organism evidence="1 2">
    <name type="scientific">Solidesulfovibrio magneticus (strain ATCC 700980 / DSM 13731 / RS-1)</name>
    <name type="common">Desulfovibrio magneticus</name>
    <dbReference type="NCBI Taxonomy" id="573370"/>
    <lineage>
        <taxon>Bacteria</taxon>
        <taxon>Pseudomonadati</taxon>
        <taxon>Thermodesulfobacteriota</taxon>
        <taxon>Desulfovibrionia</taxon>
        <taxon>Desulfovibrionales</taxon>
        <taxon>Desulfovibrionaceae</taxon>
        <taxon>Solidesulfovibrio</taxon>
    </lineage>
</organism>
<dbReference type="HOGENOM" id="CLU_1575948_0_0_7"/>
<dbReference type="RefSeq" id="WP_015861867.1">
    <property type="nucleotide sequence ID" value="NC_012796.1"/>
</dbReference>
<evidence type="ECO:0000313" key="2">
    <source>
        <dbReference type="Proteomes" id="UP000009071"/>
    </source>
</evidence>
<dbReference type="AlphaFoldDB" id="C4XJG5"/>
<dbReference type="EMBL" id="AP010904">
    <property type="protein sequence ID" value="BAH76715.1"/>
    <property type="molecule type" value="Genomic_DNA"/>
</dbReference>
<keyword evidence="2" id="KW-1185">Reference proteome</keyword>
<proteinExistence type="predicted"/>